<evidence type="ECO:0000256" key="10">
    <source>
        <dbReference type="HAMAP-Rule" id="MF_00033"/>
    </source>
</evidence>
<dbReference type="SUPFAM" id="SSF53756">
    <property type="entry name" value="UDP-Glycosyltransferase/glycogen phosphorylase"/>
    <property type="match status" value="1"/>
</dbReference>
<dbReference type="GO" id="GO:0005886">
    <property type="term" value="C:plasma membrane"/>
    <property type="evidence" value="ECO:0007669"/>
    <property type="project" value="UniProtKB-SubCell"/>
</dbReference>
<keyword evidence="4 10" id="KW-0808">Transferase</keyword>
<keyword evidence="6 10" id="KW-0573">Peptidoglycan synthesis</keyword>
<protein>
    <recommendedName>
        <fullName evidence="10">UDP-N-acetylglucosamine--N-acetylmuramyl-(pentapeptide) pyrophosphoryl-undecaprenol N-acetylglucosamine transferase</fullName>
        <ecNumber evidence="10">2.4.1.227</ecNumber>
    </recommendedName>
    <alternativeName>
        <fullName evidence="10">Undecaprenyl-PP-MurNAc-pentapeptide-UDPGlcNAc GlcNAc transferase</fullName>
    </alternativeName>
</protein>
<dbReference type="Proteomes" id="UP000252915">
    <property type="component" value="Unassembled WGS sequence"/>
</dbReference>
<dbReference type="GO" id="GO:0050511">
    <property type="term" value="F:undecaprenyldiphospho-muramoylpentapeptide beta-N-acetylglucosaminyltransferase activity"/>
    <property type="evidence" value="ECO:0007669"/>
    <property type="project" value="UniProtKB-UniRule"/>
</dbReference>
<evidence type="ECO:0000259" key="12">
    <source>
        <dbReference type="Pfam" id="PF03033"/>
    </source>
</evidence>
<feature type="domain" description="Glycosyl transferase family 28 C-terminal" evidence="13">
    <location>
        <begin position="179"/>
        <end position="335"/>
    </location>
</feature>
<dbReference type="CDD" id="cd03785">
    <property type="entry name" value="GT28_MurG"/>
    <property type="match status" value="1"/>
</dbReference>
<comment type="caution">
    <text evidence="10">Lacks conserved residue(s) required for the propagation of feature annotation.</text>
</comment>
<feature type="binding site" evidence="10">
    <location>
        <position position="281"/>
    </location>
    <ligand>
        <name>UDP-N-acetyl-alpha-D-glucosamine</name>
        <dbReference type="ChEBI" id="CHEBI:57705"/>
    </ligand>
</feature>
<gene>
    <name evidence="10" type="primary">murG</name>
    <name evidence="14" type="ORF">DBW92_00610</name>
</gene>
<evidence type="ECO:0000256" key="3">
    <source>
        <dbReference type="ARBA" id="ARBA00022676"/>
    </source>
</evidence>
<comment type="subcellular location">
    <subcellularLocation>
        <location evidence="10">Cell membrane</location>
        <topology evidence="10">Peripheral membrane protein</topology>
        <orientation evidence="10">Cytoplasmic side</orientation>
    </subcellularLocation>
</comment>
<evidence type="ECO:0000256" key="5">
    <source>
        <dbReference type="ARBA" id="ARBA00022960"/>
    </source>
</evidence>
<evidence type="ECO:0000256" key="2">
    <source>
        <dbReference type="ARBA" id="ARBA00022618"/>
    </source>
</evidence>
<dbReference type="UniPathway" id="UPA00219"/>
<evidence type="ECO:0000259" key="13">
    <source>
        <dbReference type="Pfam" id="PF04101"/>
    </source>
</evidence>
<comment type="catalytic activity">
    <reaction evidence="10">
        <text>di-trans,octa-cis-undecaprenyl diphospho-N-acetyl-alpha-D-muramoyl-L-alanyl-D-glutamyl-meso-2,6-diaminopimeloyl-D-alanyl-D-alanine + UDP-N-acetyl-alpha-D-glucosamine = di-trans,octa-cis-undecaprenyl diphospho-[N-acetyl-alpha-D-glucosaminyl-(1-&gt;4)]-N-acetyl-alpha-D-muramoyl-L-alanyl-D-glutamyl-meso-2,6-diaminopimeloyl-D-alanyl-D-alanine + UDP + H(+)</text>
        <dbReference type="Rhea" id="RHEA:31227"/>
        <dbReference type="ChEBI" id="CHEBI:15378"/>
        <dbReference type="ChEBI" id="CHEBI:57705"/>
        <dbReference type="ChEBI" id="CHEBI:58223"/>
        <dbReference type="ChEBI" id="CHEBI:61387"/>
        <dbReference type="ChEBI" id="CHEBI:61388"/>
        <dbReference type="EC" id="2.4.1.227"/>
    </reaction>
</comment>
<evidence type="ECO:0000256" key="1">
    <source>
        <dbReference type="ARBA" id="ARBA00022475"/>
    </source>
</evidence>
<dbReference type="GO" id="GO:0051991">
    <property type="term" value="F:UDP-N-acetyl-D-glucosamine:N-acetylmuramoyl-L-alanyl-D-glutamyl-meso-2,6-diaminopimelyl-D-alanyl-D-alanine-diphosphoundecaprenol 4-beta-N-acetylglucosaminlytransferase activity"/>
    <property type="evidence" value="ECO:0007669"/>
    <property type="project" value="RHEA"/>
</dbReference>
<proteinExistence type="inferred from homology"/>
<comment type="function">
    <text evidence="10">Cell wall formation. Catalyzes the transfer of a GlcNAc subunit on undecaprenyl-pyrophosphoryl-MurNAc-pentapeptide (lipid intermediate I) to form undecaprenyl-pyrophosphoryl-MurNAc-(pentapeptide)GlcNAc (lipid intermediate II).</text>
</comment>
<dbReference type="GO" id="GO:0051301">
    <property type="term" value="P:cell division"/>
    <property type="evidence" value="ECO:0007669"/>
    <property type="project" value="UniProtKB-KW"/>
</dbReference>
<evidence type="ECO:0000256" key="4">
    <source>
        <dbReference type="ARBA" id="ARBA00022679"/>
    </source>
</evidence>
<dbReference type="GO" id="GO:0005975">
    <property type="term" value="P:carbohydrate metabolic process"/>
    <property type="evidence" value="ECO:0007669"/>
    <property type="project" value="InterPro"/>
</dbReference>
<dbReference type="HAMAP" id="MF_00033">
    <property type="entry name" value="MurG"/>
    <property type="match status" value="1"/>
</dbReference>
<dbReference type="PANTHER" id="PTHR21015:SF22">
    <property type="entry name" value="GLYCOSYLTRANSFERASE"/>
    <property type="match status" value="1"/>
</dbReference>
<dbReference type="EMBL" id="QOPI01000002">
    <property type="protein sequence ID" value="RCL45473.1"/>
    <property type="molecule type" value="Genomic_DNA"/>
</dbReference>
<comment type="caution">
    <text evidence="14">The sequence shown here is derived from an EMBL/GenBank/DDBJ whole genome shotgun (WGS) entry which is preliminary data.</text>
</comment>
<dbReference type="InterPro" id="IPR007235">
    <property type="entry name" value="Glyco_trans_28_C"/>
</dbReference>
<keyword evidence="8 10" id="KW-0131">Cell cycle</keyword>
<organism evidence="14 15">
    <name type="scientific">SAR86 cluster bacterium</name>
    <dbReference type="NCBI Taxonomy" id="2030880"/>
    <lineage>
        <taxon>Bacteria</taxon>
        <taxon>Pseudomonadati</taxon>
        <taxon>Pseudomonadota</taxon>
        <taxon>Gammaproteobacteria</taxon>
        <taxon>SAR86 cluster</taxon>
    </lineage>
</organism>
<dbReference type="EC" id="2.4.1.227" evidence="10"/>
<feature type="binding site" evidence="10">
    <location>
        <begin position="10"/>
        <end position="12"/>
    </location>
    <ligand>
        <name>UDP-N-acetyl-alpha-D-glucosamine</name>
        <dbReference type="ChEBI" id="CHEBI:57705"/>
    </ligand>
</feature>
<comment type="pathway">
    <text evidence="10">Cell wall biogenesis; peptidoglycan biosynthesis.</text>
</comment>
<dbReference type="GO" id="GO:0071555">
    <property type="term" value="P:cell wall organization"/>
    <property type="evidence" value="ECO:0007669"/>
    <property type="project" value="UniProtKB-KW"/>
</dbReference>
<evidence type="ECO:0000256" key="8">
    <source>
        <dbReference type="ARBA" id="ARBA00023306"/>
    </source>
</evidence>
<evidence type="ECO:0000256" key="9">
    <source>
        <dbReference type="ARBA" id="ARBA00023316"/>
    </source>
</evidence>
<dbReference type="InterPro" id="IPR004276">
    <property type="entry name" value="GlycoTrans_28_N"/>
</dbReference>
<keyword evidence="1 10" id="KW-1003">Cell membrane</keyword>
<evidence type="ECO:0000256" key="11">
    <source>
        <dbReference type="SAM" id="Phobius"/>
    </source>
</evidence>
<evidence type="ECO:0000313" key="14">
    <source>
        <dbReference type="EMBL" id="RCL45473.1"/>
    </source>
</evidence>
<dbReference type="Pfam" id="PF04101">
    <property type="entry name" value="Glyco_tran_28_C"/>
    <property type="match status" value="1"/>
</dbReference>
<keyword evidence="5 10" id="KW-0133">Cell shape</keyword>
<dbReference type="Gene3D" id="3.40.50.2000">
    <property type="entry name" value="Glycogen Phosphorylase B"/>
    <property type="match status" value="2"/>
</dbReference>
<feature type="domain" description="Glycosyltransferase family 28 N-terminal" evidence="12">
    <location>
        <begin position="4"/>
        <end position="141"/>
    </location>
</feature>
<dbReference type="InterPro" id="IPR006009">
    <property type="entry name" value="GlcNAc_MurG"/>
</dbReference>
<dbReference type="PANTHER" id="PTHR21015">
    <property type="entry name" value="UDP-N-ACETYLGLUCOSAMINE--N-ACETYLMURAMYL-(PENTAPEPTIDE) PYROPHOSPHORYL-UNDECAPRENOL N-ACETYLGLUCOSAMINE TRANSFERASE 1"/>
    <property type="match status" value="1"/>
</dbReference>
<dbReference type="AlphaFoldDB" id="A0A368C7H8"/>
<evidence type="ECO:0000313" key="15">
    <source>
        <dbReference type="Proteomes" id="UP000252915"/>
    </source>
</evidence>
<keyword evidence="11" id="KW-0812">Transmembrane</keyword>
<keyword evidence="9 10" id="KW-0961">Cell wall biogenesis/degradation</keyword>
<dbReference type="Pfam" id="PF03033">
    <property type="entry name" value="Glyco_transf_28"/>
    <property type="match status" value="1"/>
</dbReference>
<comment type="similarity">
    <text evidence="10">Belongs to the glycosyltransferase 28 family. MurG subfamily.</text>
</comment>
<dbReference type="GO" id="GO:0008360">
    <property type="term" value="P:regulation of cell shape"/>
    <property type="evidence" value="ECO:0007669"/>
    <property type="project" value="UniProtKB-KW"/>
</dbReference>
<reference evidence="14 15" key="1">
    <citation type="journal article" date="2018" name="Microbiome">
        <title>Fine metagenomic profile of the Mediterranean stratified and mixed water columns revealed by assembly and recruitment.</title>
        <authorList>
            <person name="Haro-Moreno J.M."/>
            <person name="Lopez-Perez M."/>
            <person name="De La Torre J.R."/>
            <person name="Picazo A."/>
            <person name="Camacho A."/>
            <person name="Rodriguez-Valera F."/>
        </authorList>
    </citation>
    <scope>NUCLEOTIDE SEQUENCE [LARGE SCALE GENOMIC DNA]</scope>
    <source>
        <strain evidence="14">MED-G78</strain>
    </source>
</reference>
<keyword evidence="11" id="KW-1133">Transmembrane helix</keyword>
<feature type="binding site" evidence="10">
    <location>
        <position position="185"/>
    </location>
    <ligand>
        <name>UDP-N-acetyl-alpha-D-glucosamine</name>
        <dbReference type="ChEBI" id="CHEBI:57705"/>
    </ligand>
</feature>
<sequence>MNVLIAAAKTGGHVYPATEVSKEFINNGHKAIFLGTNNLIERNAIKDISEIQYEHIGMNGYRGNSIQSKVLVLLSLPMNVFKVLKILWNNKVDSIIVFGGFISIPAAIAGLILLKPIYVHEQNTVLGSANKIVSKFSKKIFLGMPLHKKNIKRSKVIGNPIRKSFVSKIQNRTDDHVRIYITGGSQGAKYLNDNLPPIFNDINIPISIRHQCGKGKKLEVEKLYKNFKEVEVKEFFDNPDSQIDWADFIISRAGALSLSEIISMKKGTLMIPLPNAVDNHQLLNARYVEKDGIGLVHEQEYGIDILKSSIKNIIETKEYLIWQQAEFKTNHMDAAHKIFTSVLENN</sequence>
<accession>A0A368C7H8</accession>
<feature type="transmembrane region" description="Helical" evidence="11">
    <location>
        <begin position="94"/>
        <end position="114"/>
    </location>
</feature>
<feature type="binding site" evidence="10">
    <location>
        <position position="162"/>
    </location>
    <ligand>
        <name>UDP-N-acetyl-alpha-D-glucosamine</name>
        <dbReference type="ChEBI" id="CHEBI:57705"/>
    </ligand>
</feature>
<feature type="binding site" evidence="10">
    <location>
        <position position="123"/>
    </location>
    <ligand>
        <name>UDP-N-acetyl-alpha-D-glucosamine</name>
        <dbReference type="ChEBI" id="CHEBI:57705"/>
    </ligand>
</feature>
<evidence type="ECO:0000256" key="7">
    <source>
        <dbReference type="ARBA" id="ARBA00023136"/>
    </source>
</evidence>
<keyword evidence="2 10" id="KW-0132">Cell division</keyword>
<evidence type="ECO:0000256" key="6">
    <source>
        <dbReference type="ARBA" id="ARBA00022984"/>
    </source>
</evidence>
<dbReference type="GO" id="GO:0009252">
    <property type="term" value="P:peptidoglycan biosynthetic process"/>
    <property type="evidence" value="ECO:0007669"/>
    <property type="project" value="UniProtKB-UniRule"/>
</dbReference>
<keyword evidence="7 10" id="KW-0472">Membrane</keyword>
<name>A0A368C7H8_9GAMM</name>
<keyword evidence="3 10" id="KW-0328">Glycosyltransferase</keyword>